<sequence>MLRRSLAYPIRVSVKILDRPNMLQSLQLSPPPAEDDPDQGRRRRRHRSRRSSFGPLGIFNAEKGAIKKVKRVWIPKRKLKSSVSVWIPKTSSALVSPLPVAVDDALLEATSSIVVTEDTLAGSPPTILCQEVIPVDVGTCSEAAIISDAVGDVLATYPLASPSRIPMVESELQNLPLASPSRIPMVESELQDVTVYSGGVGLPMVESELQNLMSPSLLVYSRKRHQKLQLIDGIDENGSVGAAADAMISPASATVLAADDSEDGRNMEQIVMKISSGTDHVENRIRSTISILFSPIFYFPCSFQTEQIHVSLYLSAKSSLSGLVGKPTFKVNPVKGLGVTLAGSGFNDAMPSTLSPTVLNVDWRCYRQEKESDPMKGWAKFGIVSCVFIVLSSILCCGGFIYKTRTLHLYGLDALPGIGILSALLDAVGRPRGYLPAVNPNENHASHASWEHVVGTTQVHNG</sequence>
<gene>
    <name evidence="3" type="ORF">Zm00014a_030277</name>
</gene>
<dbReference type="Proteomes" id="UP000251960">
    <property type="component" value="Chromosome 3"/>
</dbReference>
<dbReference type="EMBL" id="NCVQ01000004">
    <property type="protein sequence ID" value="PWZ30183.1"/>
    <property type="molecule type" value="Genomic_DNA"/>
</dbReference>
<feature type="transmembrane region" description="Helical" evidence="2">
    <location>
        <begin position="377"/>
        <end position="401"/>
    </location>
</feature>
<evidence type="ECO:0000313" key="3">
    <source>
        <dbReference type="EMBL" id="PWZ30182.1"/>
    </source>
</evidence>
<accession>A0A3L6FBA5</accession>
<proteinExistence type="predicted"/>
<protein>
    <submittedName>
        <fullName evidence="3">Uncharacterized protein</fullName>
    </submittedName>
</protein>
<keyword evidence="2" id="KW-0472">Membrane</keyword>
<feature type="region of interest" description="Disordered" evidence="1">
    <location>
        <begin position="25"/>
        <end position="54"/>
    </location>
</feature>
<name>A0A3L6FBA5_MAIZE</name>
<evidence type="ECO:0000256" key="2">
    <source>
        <dbReference type="SAM" id="Phobius"/>
    </source>
</evidence>
<dbReference type="AlphaFoldDB" id="A0A3L6FBA5"/>
<evidence type="ECO:0000256" key="1">
    <source>
        <dbReference type="SAM" id="MobiDB-lite"/>
    </source>
</evidence>
<accession>A0A3L6FAB3</accession>
<comment type="caution">
    <text evidence="3">The sequence shown here is derived from an EMBL/GenBank/DDBJ whole genome shotgun (WGS) entry which is preliminary data.</text>
</comment>
<keyword evidence="2" id="KW-0812">Transmembrane</keyword>
<feature type="compositionally biased region" description="Basic residues" evidence="1">
    <location>
        <begin position="41"/>
        <end position="50"/>
    </location>
</feature>
<keyword evidence="2" id="KW-1133">Transmembrane helix</keyword>
<dbReference type="PANTHER" id="PTHR35752:SF1">
    <property type="entry name" value="G-PROTEIN COUPLED RECEPTOR"/>
    <property type="match status" value="1"/>
</dbReference>
<dbReference type="PANTHER" id="PTHR35752">
    <property type="entry name" value="G-PROTEIN COUPLED RECEPTOR"/>
    <property type="match status" value="1"/>
</dbReference>
<dbReference type="EMBL" id="NCVQ01000004">
    <property type="protein sequence ID" value="PWZ30182.1"/>
    <property type="molecule type" value="Genomic_DNA"/>
</dbReference>
<evidence type="ECO:0000313" key="4">
    <source>
        <dbReference type="Proteomes" id="UP000251960"/>
    </source>
</evidence>
<dbReference type="ExpressionAtlas" id="A0A3L6FBA5">
    <property type="expression patterns" value="baseline and differential"/>
</dbReference>
<organism evidence="3">
    <name type="scientific">Zea mays</name>
    <name type="common">Maize</name>
    <dbReference type="NCBI Taxonomy" id="4577"/>
    <lineage>
        <taxon>Eukaryota</taxon>
        <taxon>Viridiplantae</taxon>
        <taxon>Streptophyta</taxon>
        <taxon>Embryophyta</taxon>
        <taxon>Tracheophyta</taxon>
        <taxon>Spermatophyta</taxon>
        <taxon>Magnoliopsida</taxon>
        <taxon>Liliopsida</taxon>
        <taxon>Poales</taxon>
        <taxon>Poaceae</taxon>
        <taxon>PACMAD clade</taxon>
        <taxon>Panicoideae</taxon>
        <taxon>Andropogonodae</taxon>
        <taxon>Andropogoneae</taxon>
        <taxon>Tripsacinae</taxon>
        <taxon>Zea</taxon>
    </lineage>
</organism>
<reference evidence="3 4" key="1">
    <citation type="journal article" date="2018" name="Nat. Genet.">
        <title>Extensive intraspecific gene order and gene structural variations between Mo17 and other maize genomes.</title>
        <authorList>
            <person name="Sun S."/>
            <person name="Zhou Y."/>
            <person name="Chen J."/>
            <person name="Shi J."/>
            <person name="Zhao H."/>
            <person name="Zhao H."/>
            <person name="Song W."/>
            <person name="Zhang M."/>
            <person name="Cui Y."/>
            <person name="Dong X."/>
            <person name="Liu H."/>
            <person name="Ma X."/>
            <person name="Jiao Y."/>
            <person name="Wang B."/>
            <person name="Wei X."/>
            <person name="Stein J.C."/>
            <person name="Glaubitz J.C."/>
            <person name="Lu F."/>
            <person name="Yu G."/>
            <person name="Liang C."/>
            <person name="Fengler K."/>
            <person name="Li B."/>
            <person name="Rafalski A."/>
            <person name="Schnable P.S."/>
            <person name="Ware D.H."/>
            <person name="Buckler E.S."/>
            <person name="Lai J."/>
        </authorList>
    </citation>
    <scope>NUCLEOTIDE SEQUENCE [LARGE SCALE GENOMIC DNA]</scope>
    <source>
        <strain evidence="4">cv. Missouri 17</strain>
        <tissue evidence="3">Seedling</tissue>
    </source>
</reference>